<comment type="caution">
    <text evidence="1">The sequence shown here is derived from an EMBL/GenBank/DDBJ whole genome shotgun (WGS) entry which is preliminary data.</text>
</comment>
<evidence type="ECO:0000313" key="1">
    <source>
        <dbReference type="EMBL" id="KAJ0186165.1"/>
    </source>
</evidence>
<dbReference type="EMBL" id="NBSK02000009">
    <property type="protein sequence ID" value="KAJ0186165.1"/>
    <property type="molecule type" value="Genomic_DNA"/>
</dbReference>
<accession>A0A9R1UFN1</accession>
<dbReference type="Proteomes" id="UP000235145">
    <property type="component" value="Unassembled WGS sequence"/>
</dbReference>
<organism evidence="1 2">
    <name type="scientific">Lactuca sativa</name>
    <name type="common">Garden lettuce</name>
    <dbReference type="NCBI Taxonomy" id="4236"/>
    <lineage>
        <taxon>Eukaryota</taxon>
        <taxon>Viridiplantae</taxon>
        <taxon>Streptophyta</taxon>
        <taxon>Embryophyta</taxon>
        <taxon>Tracheophyta</taxon>
        <taxon>Spermatophyta</taxon>
        <taxon>Magnoliopsida</taxon>
        <taxon>eudicotyledons</taxon>
        <taxon>Gunneridae</taxon>
        <taxon>Pentapetalae</taxon>
        <taxon>asterids</taxon>
        <taxon>campanulids</taxon>
        <taxon>Asterales</taxon>
        <taxon>Asteraceae</taxon>
        <taxon>Cichorioideae</taxon>
        <taxon>Cichorieae</taxon>
        <taxon>Lactucinae</taxon>
        <taxon>Lactuca</taxon>
    </lineage>
</organism>
<gene>
    <name evidence="1" type="ORF">LSAT_V11C900472980</name>
</gene>
<keyword evidence="2" id="KW-1185">Reference proteome</keyword>
<protein>
    <submittedName>
        <fullName evidence="1">Uncharacterized protein</fullName>
    </submittedName>
</protein>
<sequence length="85" mass="10267">MSWSYKQQILGRHARYRLKVSQTLIWKLGNSKEFMFVLSKRGFRIYIERPNLTSYEEVMIYRSSDLAVYSLFYSIEIERFLAEAI</sequence>
<name>A0A9R1UFN1_LACSA</name>
<reference evidence="1 2" key="1">
    <citation type="journal article" date="2017" name="Nat. Commun.">
        <title>Genome assembly with in vitro proximity ligation data and whole-genome triplication in lettuce.</title>
        <authorList>
            <person name="Reyes-Chin-Wo S."/>
            <person name="Wang Z."/>
            <person name="Yang X."/>
            <person name="Kozik A."/>
            <person name="Arikit S."/>
            <person name="Song C."/>
            <person name="Xia L."/>
            <person name="Froenicke L."/>
            <person name="Lavelle D.O."/>
            <person name="Truco M.J."/>
            <person name="Xia R."/>
            <person name="Zhu S."/>
            <person name="Xu C."/>
            <person name="Xu H."/>
            <person name="Xu X."/>
            <person name="Cox K."/>
            <person name="Korf I."/>
            <person name="Meyers B.C."/>
            <person name="Michelmore R.W."/>
        </authorList>
    </citation>
    <scope>NUCLEOTIDE SEQUENCE [LARGE SCALE GENOMIC DNA]</scope>
    <source>
        <strain evidence="2">cv. Salinas</strain>
        <tissue evidence="1">Seedlings</tissue>
    </source>
</reference>
<proteinExistence type="predicted"/>
<evidence type="ECO:0000313" key="2">
    <source>
        <dbReference type="Proteomes" id="UP000235145"/>
    </source>
</evidence>
<dbReference type="AlphaFoldDB" id="A0A9R1UFN1"/>